<dbReference type="Pfam" id="PF07742">
    <property type="entry name" value="BTG"/>
    <property type="match status" value="1"/>
</dbReference>
<dbReference type="PANTHER" id="PTHR22978">
    <property type="entry name" value="B-CELL TRANSLOCATION GENE"/>
    <property type="match status" value="1"/>
</dbReference>
<dbReference type="GO" id="GO:0005737">
    <property type="term" value="C:cytoplasm"/>
    <property type="evidence" value="ECO:0007669"/>
    <property type="project" value="TreeGrafter"/>
</dbReference>
<evidence type="ECO:0000313" key="4">
    <source>
        <dbReference type="EMBL" id="GAC94087.1"/>
    </source>
</evidence>
<feature type="region of interest" description="Disordered" evidence="2">
    <location>
        <begin position="253"/>
        <end position="303"/>
    </location>
</feature>
<reference evidence="5" key="1">
    <citation type="journal article" date="2013" name="Genome Announc.">
        <title>Draft genome sequence of the basidiomycetous yeast-like fungus Pseudozyma hubeiensis SY62, which produces an abundant amount of the biosurfactant mannosylerythritol lipids.</title>
        <authorList>
            <person name="Konishi M."/>
            <person name="Hatada Y."/>
            <person name="Horiuchi J."/>
        </authorList>
    </citation>
    <scope>NUCLEOTIDE SEQUENCE [LARGE SCALE GENOMIC DNA]</scope>
    <source>
        <strain evidence="5">SY62</strain>
    </source>
</reference>
<feature type="region of interest" description="Disordered" evidence="2">
    <location>
        <begin position="525"/>
        <end position="631"/>
    </location>
</feature>
<dbReference type="GeneID" id="24106953"/>
<feature type="compositionally biased region" description="Basic residues" evidence="2">
    <location>
        <begin position="536"/>
        <end position="557"/>
    </location>
</feature>
<feature type="compositionally biased region" description="Low complexity" evidence="2">
    <location>
        <begin position="262"/>
        <end position="284"/>
    </location>
</feature>
<feature type="domain" description="Anti-proliferative protein" evidence="3">
    <location>
        <begin position="1"/>
        <end position="132"/>
    </location>
</feature>
<dbReference type="AlphaFoldDB" id="R9NZF1"/>
<dbReference type="RefSeq" id="XP_012187674.1">
    <property type="nucleotide sequence ID" value="XM_012332284.1"/>
</dbReference>
<dbReference type="InterPro" id="IPR033332">
    <property type="entry name" value="BTG"/>
</dbReference>
<organism evidence="4 5">
    <name type="scientific">Pseudozyma hubeiensis (strain SY62)</name>
    <name type="common">Yeast</name>
    <dbReference type="NCBI Taxonomy" id="1305764"/>
    <lineage>
        <taxon>Eukaryota</taxon>
        <taxon>Fungi</taxon>
        <taxon>Dikarya</taxon>
        <taxon>Basidiomycota</taxon>
        <taxon>Ustilaginomycotina</taxon>
        <taxon>Ustilaginomycetes</taxon>
        <taxon>Ustilaginales</taxon>
        <taxon>Ustilaginaceae</taxon>
        <taxon>Pseudozyma</taxon>
    </lineage>
</organism>
<protein>
    <submittedName>
        <fullName evidence="4">C3HC4 finger protein</fullName>
    </submittedName>
</protein>
<dbReference type="InterPro" id="IPR002087">
    <property type="entry name" value="Anti_prolifrtn"/>
</dbReference>
<gene>
    <name evidence="4" type="ORF">PHSY_001656</name>
</gene>
<feature type="compositionally biased region" description="Low complexity" evidence="2">
    <location>
        <begin position="216"/>
        <end position="226"/>
    </location>
</feature>
<evidence type="ECO:0000256" key="1">
    <source>
        <dbReference type="ARBA" id="ARBA00007989"/>
    </source>
</evidence>
<dbReference type="GO" id="GO:0005634">
    <property type="term" value="C:nucleus"/>
    <property type="evidence" value="ECO:0007669"/>
    <property type="project" value="TreeGrafter"/>
</dbReference>
<name>R9NZF1_PSEHS</name>
<proteinExistence type="inferred from homology"/>
<comment type="similarity">
    <text evidence="1">Belongs to the BTG family.</text>
</comment>
<sequence length="645" mass="68733">MIYEVQAAVQHIVSLVQQVDRQQPVAPEALAAFESTLKDALESRCQKCWKPAQPEAGSAHRSVAWQLHSGGEGADLAILRAFASVIQASAEEGEIVRPYQSSVVALALQWLPVAFTLWIDPGCVAIRIGTGPGANRSSYDFDHLKSGSSTSSINVIWGHMVAQPAERNAPQLTVSSAVAPSARPIAIVKPNPTTAYPRYPATLSSNAPVTHRHSRTSSNASSTSSSYQGLVRSTSLSSTHTISTDATSLSGLEADEADADSEACPSLFGSPSSSLASSQCTPSSELDRESIHDTTIGGGDTTQRFTGCRLFDDDAHDEDAGDATIDANPAMLGLNVSKDAAAVAAKLGAGFTPAKLLVSSTPVKCNYTTHDNGNVGVLGGGVRLGGAASAKGNTNSQPPRYRQHSNSKSISHIQHGFHNQIPPSHMAPPHHMPRQVHHFNAANYSAPMPTVPLPGVPHQQHNFLPRQQPAAYLQQQAPYQRYPSQGGAVSFPHASQLPTPYAFCNVPPQHATYQTYTPQTLHVDGESDEMVEHSVGRRRLRSRGRRSRGRGAGRAARRQAAALRALELGSTDELPESDDEDDDEMISRCSTPAGSEYTTSASSVYSSVASSPEKPTKSVQHRSSRNGLRGFGQQLHDQLSCLQAC</sequence>
<dbReference type="STRING" id="1305764.R9NZF1"/>
<dbReference type="InterPro" id="IPR036054">
    <property type="entry name" value="BTG-like_sf"/>
</dbReference>
<feature type="compositionally biased region" description="Low complexity" evidence="2">
    <location>
        <begin position="597"/>
        <end position="611"/>
    </location>
</feature>
<dbReference type="SUPFAM" id="SSF160696">
    <property type="entry name" value="BTG domain-like"/>
    <property type="match status" value="1"/>
</dbReference>
<keyword evidence="5" id="KW-1185">Reference proteome</keyword>
<dbReference type="Gene3D" id="3.90.640.90">
    <property type="entry name" value="Anti-proliferative protein, N-terminal domain"/>
    <property type="match status" value="1"/>
</dbReference>
<evidence type="ECO:0000256" key="2">
    <source>
        <dbReference type="SAM" id="MobiDB-lite"/>
    </source>
</evidence>
<dbReference type="EMBL" id="DF238782">
    <property type="protein sequence ID" value="GAC94087.1"/>
    <property type="molecule type" value="Genomic_DNA"/>
</dbReference>
<dbReference type="PANTHER" id="PTHR22978:SF22">
    <property type="entry name" value="BTG FAMILY PROTEIN"/>
    <property type="match status" value="1"/>
</dbReference>
<dbReference type="OrthoDB" id="19928at2759"/>
<evidence type="ECO:0000259" key="3">
    <source>
        <dbReference type="Pfam" id="PF07742"/>
    </source>
</evidence>
<evidence type="ECO:0000313" key="5">
    <source>
        <dbReference type="Proteomes" id="UP000014071"/>
    </source>
</evidence>
<feature type="compositionally biased region" description="Acidic residues" evidence="2">
    <location>
        <begin position="573"/>
        <end position="584"/>
    </location>
</feature>
<dbReference type="eggNOG" id="ENOG502SER1">
    <property type="taxonomic scope" value="Eukaryota"/>
</dbReference>
<feature type="region of interest" description="Disordered" evidence="2">
    <location>
        <begin position="197"/>
        <end position="227"/>
    </location>
</feature>
<dbReference type="HOGENOM" id="CLU_422178_0_0_1"/>
<dbReference type="Proteomes" id="UP000014071">
    <property type="component" value="Unassembled WGS sequence"/>
</dbReference>
<accession>R9NZF1</accession>